<proteinExistence type="predicted"/>
<dbReference type="AlphaFoldDB" id="A0A4U9V8Q0"/>
<evidence type="ECO:0000313" key="6">
    <source>
        <dbReference type="Proteomes" id="UP000308196"/>
    </source>
</evidence>
<sequence>MDNSNLQQLIDKYLQGTISVEEKERLLSWYRQQQEEEAVWPLKPGETEQDIGQRIKSNIWKDIAAPPVRKRTYWPYVATAAALLLASFVIFMRAEPVVTEQQVNFSKSEGRNNRFVLLPDSSRVVLRAGSKLTYPSNFEGQTREVSLEGEAYFDIKHKQGRPFIIHTGEVRTTVLGTAFTIKYPRAGKQVEVLVERGRVRVEDRKQVFAELTADQKIDIDELAVKPAVEKINVQSALNWKQQDMAFDALPFGTIAKGLEKRYGVRLHFANQTLENCPVSGKFTGSETIDEVLLNICATRNATYHKTGEGQYEIQGAGCP</sequence>
<reference evidence="4 7" key="2">
    <citation type="submission" date="2024-06" db="EMBL/GenBank/DDBJ databases">
        <title>Soil Sphingobacterium thalpophilum.</title>
        <authorList>
            <person name="Yang J."/>
            <person name="Li J."/>
        </authorList>
    </citation>
    <scope>NUCLEOTIDE SEQUENCE [LARGE SCALE GENOMIC DNA]</scope>
    <source>
        <strain evidence="4 7">22g91tb</strain>
    </source>
</reference>
<evidence type="ECO:0000313" key="7">
    <source>
        <dbReference type="Proteomes" id="UP001566204"/>
    </source>
</evidence>
<evidence type="ECO:0000256" key="1">
    <source>
        <dbReference type="SAM" id="Phobius"/>
    </source>
</evidence>
<dbReference type="Proteomes" id="UP000308196">
    <property type="component" value="Chromosome"/>
</dbReference>
<feature type="transmembrane region" description="Helical" evidence="1">
    <location>
        <begin position="73"/>
        <end position="92"/>
    </location>
</feature>
<evidence type="ECO:0000259" key="2">
    <source>
        <dbReference type="Pfam" id="PF04773"/>
    </source>
</evidence>
<dbReference type="PIRSF" id="PIRSF018266">
    <property type="entry name" value="FecR"/>
    <property type="match status" value="1"/>
</dbReference>
<reference evidence="5 6" key="1">
    <citation type="submission" date="2019-05" db="EMBL/GenBank/DDBJ databases">
        <authorList>
            <consortium name="Pathogen Informatics"/>
        </authorList>
    </citation>
    <scope>NUCLEOTIDE SEQUENCE [LARGE SCALE GENOMIC DNA]</scope>
    <source>
        <strain evidence="5 6">NCTC11429</strain>
    </source>
</reference>
<protein>
    <submittedName>
        <fullName evidence="5">Fec operon regulator FecR</fullName>
    </submittedName>
    <submittedName>
        <fullName evidence="4">FecR family protein</fullName>
    </submittedName>
</protein>
<dbReference type="GO" id="GO:0016989">
    <property type="term" value="F:sigma factor antagonist activity"/>
    <property type="evidence" value="ECO:0007669"/>
    <property type="project" value="TreeGrafter"/>
</dbReference>
<keyword evidence="1" id="KW-0812">Transmembrane</keyword>
<name>A0A4U9V8Q0_9SPHI</name>
<organism evidence="5 6">
    <name type="scientific">Sphingobacterium thalpophilum</name>
    <dbReference type="NCBI Taxonomy" id="259"/>
    <lineage>
        <taxon>Bacteria</taxon>
        <taxon>Pseudomonadati</taxon>
        <taxon>Bacteroidota</taxon>
        <taxon>Sphingobacteriia</taxon>
        <taxon>Sphingobacteriales</taxon>
        <taxon>Sphingobacteriaceae</taxon>
        <taxon>Sphingobacterium</taxon>
    </lineage>
</organism>
<evidence type="ECO:0000259" key="3">
    <source>
        <dbReference type="Pfam" id="PF16344"/>
    </source>
</evidence>
<dbReference type="Pfam" id="PF04773">
    <property type="entry name" value="FecR"/>
    <property type="match status" value="1"/>
</dbReference>
<dbReference type="PANTHER" id="PTHR30273:SF2">
    <property type="entry name" value="PROTEIN FECR"/>
    <property type="match status" value="1"/>
</dbReference>
<dbReference type="RefSeq" id="WP_028072224.1">
    <property type="nucleotide sequence ID" value="NZ_CP141191.1"/>
</dbReference>
<evidence type="ECO:0000313" key="4">
    <source>
        <dbReference type="EMBL" id="MEZ0453839.1"/>
    </source>
</evidence>
<keyword evidence="1" id="KW-1133">Transmembrane helix</keyword>
<dbReference type="Proteomes" id="UP001566204">
    <property type="component" value="Unassembled WGS sequence"/>
</dbReference>
<dbReference type="EMBL" id="JBEOQB010000006">
    <property type="protein sequence ID" value="MEZ0453839.1"/>
    <property type="molecule type" value="Genomic_DNA"/>
</dbReference>
<evidence type="ECO:0000313" key="5">
    <source>
        <dbReference type="EMBL" id="VTR43066.1"/>
    </source>
</evidence>
<dbReference type="PANTHER" id="PTHR30273">
    <property type="entry name" value="PERIPLASMIC SIGNAL SENSOR AND SIGMA FACTOR ACTIVATOR FECR-RELATED"/>
    <property type="match status" value="1"/>
</dbReference>
<accession>A0A4U9V8Q0</accession>
<dbReference type="Gene3D" id="2.60.120.1440">
    <property type="match status" value="1"/>
</dbReference>
<gene>
    <name evidence="4" type="ORF">ABTW24_19770</name>
    <name evidence="5" type="ORF">NCTC11429_02794</name>
</gene>
<dbReference type="KEGG" id="stha:NCTC11429_02794"/>
<dbReference type="InterPro" id="IPR032508">
    <property type="entry name" value="FecR_C"/>
</dbReference>
<feature type="domain" description="Protein FecR C-terminal" evidence="3">
    <location>
        <begin position="244"/>
        <end position="307"/>
    </location>
</feature>
<feature type="domain" description="FecR protein" evidence="2">
    <location>
        <begin position="115"/>
        <end position="200"/>
    </location>
</feature>
<keyword evidence="1" id="KW-0472">Membrane</keyword>
<dbReference type="EMBL" id="LR590484">
    <property type="protein sequence ID" value="VTR43066.1"/>
    <property type="molecule type" value="Genomic_DNA"/>
</dbReference>
<dbReference type="GeneID" id="78463495"/>
<dbReference type="Pfam" id="PF16344">
    <property type="entry name" value="FecR_C"/>
    <property type="match status" value="1"/>
</dbReference>
<dbReference type="InterPro" id="IPR006860">
    <property type="entry name" value="FecR"/>
</dbReference>
<dbReference type="STRING" id="1123265.GCA_000686625_02035"/>
<dbReference type="InterPro" id="IPR012373">
    <property type="entry name" value="Ferrdict_sens_TM"/>
</dbReference>
<keyword evidence="7" id="KW-1185">Reference proteome</keyword>
<dbReference type="Gene3D" id="3.55.50.30">
    <property type="match status" value="1"/>
</dbReference>